<feature type="transmembrane region" description="Helical" evidence="1">
    <location>
        <begin position="107"/>
        <end position="133"/>
    </location>
</feature>
<evidence type="ECO:0000313" key="2">
    <source>
        <dbReference type="EMBL" id="RIV89731.1"/>
    </source>
</evidence>
<sequence>MTMTLIVVLVVSGALVLGALWGLYWPLPDKLQGFLVALAGGALLLSVVTELIEPSIERSTLLVSSLGVALGAIVFSGVDYLIDEHWGPSKGGGLLAAITLDGIPENLALGVALIGATPMEVAALAGSILLSNLPEAAGGARQMREGGIARGQALWLWAGTAALLSAAAIAGNLLLGGASEHHLAFIRCVAAGAVVASLATEVFPQAFREDHHWAGVATMLGLLLALALGQLA</sequence>
<name>A0A3A1P9S2_9SPHN</name>
<feature type="transmembrane region" description="Helical" evidence="1">
    <location>
        <begin position="154"/>
        <end position="175"/>
    </location>
</feature>
<proteinExistence type="predicted"/>
<keyword evidence="1" id="KW-0812">Transmembrane</keyword>
<accession>A0A3A1P9S2</accession>
<evidence type="ECO:0000256" key="1">
    <source>
        <dbReference type="SAM" id="Phobius"/>
    </source>
</evidence>
<reference evidence="2 3" key="1">
    <citation type="submission" date="2018-08" db="EMBL/GenBank/DDBJ databases">
        <title>Erythrobacter zhengii sp.nov., a bacterium isolated from deep-sea sediment.</title>
        <authorList>
            <person name="Fang C."/>
            <person name="Wu Y.-H."/>
            <person name="Sun C."/>
            <person name="Wang H."/>
            <person name="Cheng H."/>
            <person name="Meng F.-X."/>
            <person name="Wang C.-S."/>
            <person name="Xu X.-W."/>
        </authorList>
    </citation>
    <scope>NUCLEOTIDE SEQUENCE [LARGE SCALE GENOMIC DNA]</scope>
    <source>
        <strain evidence="2 3">CCTCC AB 2015396</strain>
    </source>
</reference>
<feature type="transmembrane region" description="Helical" evidence="1">
    <location>
        <begin position="61"/>
        <end position="82"/>
    </location>
</feature>
<feature type="transmembrane region" description="Helical" evidence="1">
    <location>
        <begin position="212"/>
        <end position="231"/>
    </location>
</feature>
<organism evidence="2 3">
    <name type="scientific">Aurantiacibacter xanthus</name>
    <dbReference type="NCBI Taxonomy" id="1784712"/>
    <lineage>
        <taxon>Bacteria</taxon>
        <taxon>Pseudomonadati</taxon>
        <taxon>Pseudomonadota</taxon>
        <taxon>Alphaproteobacteria</taxon>
        <taxon>Sphingomonadales</taxon>
        <taxon>Erythrobacteraceae</taxon>
        <taxon>Aurantiacibacter</taxon>
    </lineage>
</organism>
<feature type="transmembrane region" description="Helical" evidence="1">
    <location>
        <begin position="5"/>
        <end position="25"/>
    </location>
</feature>
<dbReference type="OrthoDB" id="1145132at2"/>
<keyword evidence="3" id="KW-1185">Reference proteome</keyword>
<dbReference type="AlphaFoldDB" id="A0A3A1P9S2"/>
<gene>
    <name evidence="2" type="ORF">D2V17_05530</name>
</gene>
<dbReference type="EMBL" id="QXFM01000057">
    <property type="protein sequence ID" value="RIV89731.1"/>
    <property type="molecule type" value="Genomic_DNA"/>
</dbReference>
<keyword evidence="1" id="KW-1133">Transmembrane helix</keyword>
<evidence type="ECO:0000313" key="3">
    <source>
        <dbReference type="Proteomes" id="UP000265366"/>
    </source>
</evidence>
<feature type="transmembrane region" description="Helical" evidence="1">
    <location>
        <begin position="31"/>
        <end position="49"/>
    </location>
</feature>
<protein>
    <submittedName>
        <fullName evidence="2">Zinc transporter</fullName>
    </submittedName>
</protein>
<dbReference type="Proteomes" id="UP000265366">
    <property type="component" value="Unassembled WGS sequence"/>
</dbReference>
<dbReference type="RefSeq" id="WP_119592095.1">
    <property type="nucleotide sequence ID" value="NZ_QXFM01000057.1"/>
</dbReference>
<keyword evidence="1" id="KW-0472">Membrane</keyword>
<comment type="caution">
    <text evidence="2">The sequence shown here is derived from an EMBL/GenBank/DDBJ whole genome shotgun (WGS) entry which is preliminary data.</text>
</comment>